<dbReference type="EMBL" id="OVEO01000013">
    <property type="protein sequence ID" value="SPR00216.1"/>
    <property type="molecule type" value="Genomic_DNA"/>
</dbReference>
<keyword evidence="4" id="KW-0808">Transferase</keyword>
<evidence type="ECO:0000256" key="4">
    <source>
        <dbReference type="RuleBase" id="RU000304"/>
    </source>
</evidence>
<dbReference type="OMA" id="QNIGHDI"/>
<accession>A0A0G4IXL7</accession>
<dbReference type="PANTHER" id="PTHR44329">
    <property type="entry name" value="SERINE/THREONINE-PROTEIN KINASE TNNI3K-RELATED"/>
    <property type="match status" value="1"/>
</dbReference>
<feature type="chain" id="PRO_5033224482" description="Protein kinase domain-containing protein" evidence="6">
    <location>
        <begin position="19"/>
        <end position="377"/>
    </location>
</feature>
<keyword evidence="1 3" id="KW-0547">Nucleotide-binding</keyword>
<dbReference type="InterPro" id="IPR008271">
    <property type="entry name" value="Ser/Thr_kinase_AS"/>
</dbReference>
<dbReference type="OrthoDB" id="4062651at2759"/>
<dbReference type="STRING" id="37360.A0A0G4IXL7"/>
<gene>
    <name evidence="8" type="ORF">PBRA_007827</name>
    <name evidence="9" type="ORF">PLBR_LOCUS7431</name>
</gene>
<evidence type="ECO:0000256" key="3">
    <source>
        <dbReference type="PROSITE-ProRule" id="PRU10141"/>
    </source>
</evidence>
<evidence type="ECO:0000259" key="7">
    <source>
        <dbReference type="PROSITE" id="PS50011"/>
    </source>
</evidence>
<dbReference type="InterPro" id="IPR017441">
    <property type="entry name" value="Protein_kinase_ATP_BS"/>
</dbReference>
<name>A0A0G4IXL7_PLABS</name>
<dbReference type="EMBL" id="CDSF01000097">
    <property type="protein sequence ID" value="CEP00093.1"/>
    <property type="molecule type" value="Genomic_DNA"/>
</dbReference>
<proteinExistence type="inferred from homology"/>
<organism evidence="8 10">
    <name type="scientific">Plasmodiophora brassicae</name>
    <name type="common">Clubroot disease agent</name>
    <dbReference type="NCBI Taxonomy" id="37360"/>
    <lineage>
        <taxon>Eukaryota</taxon>
        <taxon>Sar</taxon>
        <taxon>Rhizaria</taxon>
        <taxon>Endomyxa</taxon>
        <taxon>Phytomyxea</taxon>
        <taxon>Plasmodiophorida</taxon>
        <taxon>Plasmodiophoridae</taxon>
        <taxon>Plasmodiophora</taxon>
    </lineage>
</organism>
<dbReference type="PROSITE" id="PS50011">
    <property type="entry name" value="PROTEIN_KINASE_DOM"/>
    <property type="match status" value="1"/>
</dbReference>
<evidence type="ECO:0000313" key="8">
    <source>
        <dbReference type="EMBL" id="CEP00093.1"/>
    </source>
</evidence>
<feature type="domain" description="Protein kinase" evidence="7">
    <location>
        <begin position="46"/>
        <end position="316"/>
    </location>
</feature>
<dbReference type="GO" id="GO:0004674">
    <property type="term" value="F:protein serine/threonine kinase activity"/>
    <property type="evidence" value="ECO:0007669"/>
    <property type="project" value="UniProtKB-KW"/>
</dbReference>
<dbReference type="InterPro" id="IPR011009">
    <property type="entry name" value="Kinase-like_dom_sf"/>
</dbReference>
<dbReference type="InterPro" id="IPR051681">
    <property type="entry name" value="Ser/Thr_Kinases-Pseudokinases"/>
</dbReference>
<keyword evidence="4" id="KW-0723">Serine/threonine-protein kinase</keyword>
<keyword evidence="2 3" id="KW-0067">ATP-binding</keyword>
<keyword evidence="9" id="KW-0496">Mitochondrion</keyword>
<dbReference type="SMART" id="SM00220">
    <property type="entry name" value="S_TKc"/>
    <property type="match status" value="1"/>
</dbReference>
<evidence type="ECO:0000256" key="5">
    <source>
        <dbReference type="SAM" id="Phobius"/>
    </source>
</evidence>
<dbReference type="AlphaFoldDB" id="A0A0G4IXL7"/>
<evidence type="ECO:0000313" key="11">
    <source>
        <dbReference type="Proteomes" id="UP000290189"/>
    </source>
</evidence>
<reference evidence="8 10" key="1">
    <citation type="submission" date="2015-02" db="EMBL/GenBank/DDBJ databases">
        <authorList>
            <person name="Chooi Y.-H."/>
        </authorList>
    </citation>
    <scope>NUCLEOTIDE SEQUENCE [LARGE SCALE GENOMIC DNA]</scope>
    <source>
        <strain evidence="8">E3</strain>
    </source>
</reference>
<keyword evidence="5" id="KW-0472">Membrane</keyword>
<keyword evidence="5" id="KW-0812">Transmembrane</keyword>
<dbReference type="PANTHER" id="PTHR44329:SF298">
    <property type="entry name" value="MIXED LINEAGE KINASE DOMAIN-LIKE PROTEIN"/>
    <property type="match status" value="1"/>
</dbReference>
<comment type="similarity">
    <text evidence="4">Belongs to the protein kinase superfamily.</text>
</comment>
<dbReference type="Pfam" id="PF00069">
    <property type="entry name" value="Pkinase"/>
    <property type="match status" value="1"/>
</dbReference>
<dbReference type="PROSITE" id="PS00108">
    <property type="entry name" value="PROTEIN_KINASE_ST"/>
    <property type="match status" value="1"/>
</dbReference>
<sequence>MIALLLLLLLGVFATGIARRSDEKDIDMDELVAKGVADAVERHHGVVIGEHLGSGGFGSAFTATSTSDPSDRYAVKFVRAVDDHDRKNFDDECASNMAITAYVENAGPGQHLATCRSCFVLNGYGVLIMRLYPGTLRDIVKNLTTPEVYRIGAEIARALDTLHARLAIVHLDLKVSNVFLDEDHGVHLADFGVSVRLDRPDQRVRMPKERSAPGTRGYKAPEVLLKSDQVGTPADMYGFGALLHNILLRRTSWARSSTELDQWVNYGRKRDHARKPRLPEVLCIDTGLCPLIEQCLSWDPDQRPTAREAAATLEALANPSREVLATAPTSSWMQLAVLNIVLALTMVVVALVTRAYRALVTAKGLRGRRRTSAIKFF</sequence>
<protein>
    <recommendedName>
        <fullName evidence="7">Protein kinase domain-containing protein</fullName>
    </recommendedName>
</protein>
<keyword evidence="6" id="KW-0732">Signal</keyword>
<feature type="signal peptide" evidence="6">
    <location>
        <begin position="1"/>
        <end position="18"/>
    </location>
</feature>
<evidence type="ECO:0000256" key="6">
    <source>
        <dbReference type="SAM" id="SignalP"/>
    </source>
</evidence>
<dbReference type="Proteomes" id="UP000039324">
    <property type="component" value="Unassembled WGS sequence"/>
</dbReference>
<dbReference type="Gene3D" id="1.10.510.10">
    <property type="entry name" value="Transferase(Phosphotransferase) domain 1"/>
    <property type="match status" value="1"/>
</dbReference>
<evidence type="ECO:0000313" key="10">
    <source>
        <dbReference type="Proteomes" id="UP000039324"/>
    </source>
</evidence>
<geneLocation type="mitochondrion" evidence="9"/>
<feature type="transmembrane region" description="Helical" evidence="5">
    <location>
        <begin position="332"/>
        <end position="356"/>
    </location>
</feature>
<evidence type="ECO:0000256" key="1">
    <source>
        <dbReference type="ARBA" id="ARBA00022741"/>
    </source>
</evidence>
<dbReference type="GO" id="GO:0097527">
    <property type="term" value="P:necroptotic signaling pathway"/>
    <property type="evidence" value="ECO:0007669"/>
    <property type="project" value="TreeGrafter"/>
</dbReference>
<keyword evidence="4" id="KW-0418">Kinase</keyword>
<dbReference type="GO" id="GO:0005524">
    <property type="term" value="F:ATP binding"/>
    <property type="evidence" value="ECO:0007669"/>
    <property type="project" value="UniProtKB-UniRule"/>
</dbReference>
<keyword evidence="5" id="KW-1133">Transmembrane helix</keyword>
<evidence type="ECO:0000313" key="9">
    <source>
        <dbReference type="EMBL" id="SPR00216.1"/>
    </source>
</evidence>
<dbReference type="PROSITE" id="PS00107">
    <property type="entry name" value="PROTEIN_KINASE_ATP"/>
    <property type="match status" value="1"/>
</dbReference>
<feature type="binding site" evidence="3">
    <location>
        <position position="76"/>
    </location>
    <ligand>
        <name>ATP</name>
        <dbReference type="ChEBI" id="CHEBI:30616"/>
    </ligand>
</feature>
<dbReference type="Proteomes" id="UP000290189">
    <property type="component" value="Unassembled WGS sequence"/>
</dbReference>
<dbReference type="SUPFAM" id="SSF56112">
    <property type="entry name" value="Protein kinase-like (PK-like)"/>
    <property type="match status" value="1"/>
</dbReference>
<reference evidence="9 11" key="2">
    <citation type="submission" date="2018-03" db="EMBL/GenBank/DDBJ databases">
        <authorList>
            <person name="Fogelqvist J."/>
        </authorList>
    </citation>
    <scope>NUCLEOTIDE SEQUENCE [LARGE SCALE GENOMIC DNA]</scope>
</reference>
<dbReference type="InterPro" id="IPR000719">
    <property type="entry name" value="Prot_kinase_dom"/>
</dbReference>
<keyword evidence="10" id="KW-1185">Reference proteome</keyword>
<evidence type="ECO:0000256" key="2">
    <source>
        <dbReference type="ARBA" id="ARBA00022840"/>
    </source>
</evidence>